<organism evidence="2 3">
    <name type="scientific">Arachidicoccus rhizosphaerae</name>
    <dbReference type="NCBI Taxonomy" id="551991"/>
    <lineage>
        <taxon>Bacteria</taxon>
        <taxon>Pseudomonadati</taxon>
        <taxon>Bacteroidota</taxon>
        <taxon>Chitinophagia</taxon>
        <taxon>Chitinophagales</taxon>
        <taxon>Chitinophagaceae</taxon>
        <taxon>Arachidicoccus</taxon>
    </lineage>
</organism>
<keyword evidence="1" id="KW-0732">Signal</keyword>
<evidence type="ECO:0000313" key="3">
    <source>
        <dbReference type="Proteomes" id="UP000199041"/>
    </source>
</evidence>
<dbReference type="AlphaFoldDB" id="A0A1H4BW81"/>
<evidence type="ECO:0000256" key="1">
    <source>
        <dbReference type="SAM" id="SignalP"/>
    </source>
</evidence>
<dbReference type="RefSeq" id="WP_091400506.1">
    <property type="nucleotide sequence ID" value="NZ_FNQY01000025.1"/>
</dbReference>
<name>A0A1H4BW81_9BACT</name>
<keyword evidence="3" id="KW-1185">Reference proteome</keyword>
<dbReference type="OrthoDB" id="680656at2"/>
<accession>A0A1H4BW81</accession>
<dbReference type="Proteomes" id="UP000199041">
    <property type="component" value="Unassembled WGS sequence"/>
</dbReference>
<dbReference type="EMBL" id="FNQY01000025">
    <property type="protein sequence ID" value="SEA52359.1"/>
    <property type="molecule type" value="Genomic_DNA"/>
</dbReference>
<dbReference type="STRING" id="551991.SAMN05192529_1252"/>
<feature type="chain" id="PRO_5011644961" evidence="1">
    <location>
        <begin position="27"/>
        <end position="1058"/>
    </location>
</feature>
<protein>
    <submittedName>
        <fullName evidence="2">YD repeat-containing protein</fullName>
    </submittedName>
</protein>
<evidence type="ECO:0000313" key="2">
    <source>
        <dbReference type="EMBL" id="SEA52359.1"/>
    </source>
</evidence>
<proteinExistence type="predicted"/>
<gene>
    <name evidence="2" type="ORF">SAMN05192529_1252</name>
</gene>
<feature type="signal peptide" evidence="1">
    <location>
        <begin position="1"/>
        <end position="26"/>
    </location>
</feature>
<sequence>MRLAKQQKSCKHSCLLIIFCLSFILAHSQSSTDLLKTVTQQVVPSSPEAASIMLYQTYPTDYVSGAPQISIPLFTAKAGSRDLPFTLDYQVGKVKPSVLSGIAGTGWTISPDLGITRSIQGEEDKLNSGYPANNQLGSTTSAYLLSAARGNLDEQPDDFFYSLLSKSGSFVYKQNTGFVPLSYQPVKISHPDDNSFIITDDDGTSYLFGKYSTGSSTQTEFTNENNNQIDITTCWKITEIISYNKSDTIRFYYNQARYNQIIPYFNAQWKVIEYPDYMDAAHLKEPEVYRTNASLQEPSTLEGHAGHEVLKPGFKINSFSGLSGFDLMLTEEPGASDAKMIPDRTLISQASINQKAVWTHSGNYGASYSEGSEVKLNYVKQLRLDSISFREGGVVLSYDANNQLTTILYRLAGRQIKQIILKQHQVQSQSVAPPFITSSLYNNYCKRFFLDSLTIKGMDSNAPGLKYGFTYNTDDLGVYSNYNTDYWDYRKSYRGDQIVPRMPYQIGSYRWFTGSPTADPNDSTTGSNGVTPIWMALGDYQEETTQSYQALFGLISTISYPTGGKARFEFEQNRYESFVVPDKIVYGGGVRIKTIHYITSQGQDSLIKKYTYGTSNENGYGVTKNQQSDYNFIYQQYINTTGLNQPLDTFKKITYLNSKPFLNNAYSNGAAVLYPEVTEYSLSGKNNQPLGKTVYNYNINPNTVSAGIAMTPLIADTRDAWRNIKFQSVTSYRYDGGSYIPEKSKHFEYSAFITNQVPAAGTYLNWYTPVESQLLNDVPPITGVDKFPHVSYNILCGGLKLTKETDTSFDNQNSAQKIITVTDYQYETQHLQPSGSKTVDSRGFTQVRHYWYPFQSSVPGYTGTQTTMLSTLASGNRIGAPIAQKDSTDGVLMHTARQEFRYLGAYPLPGAVYFSHRTGAEYKKTEVLSYDNYGHITEQKGDDGIVTTIIWGYDGLYPVAKIIGSSYAAAFALLNEASLKNSQISDANMRNALNALRTGLSGAQIWTYTYLPGIGVTSECGPDGTLIFYTYDGLGRLISIKDDEGNILETHRYHYVNQ</sequence>
<reference evidence="2 3" key="1">
    <citation type="submission" date="2016-10" db="EMBL/GenBank/DDBJ databases">
        <authorList>
            <person name="de Groot N.N."/>
        </authorList>
    </citation>
    <scope>NUCLEOTIDE SEQUENCE [LARGE SCALE GENOMIC DNA]</scope>
    <source>
        <strain evidence="2 3">Vu-144</strain>
    </source>
</reference>